<dbReference type="Proteomes" id="UP000011885">
    <property type="component" value="Unassembled WGS sequence"/>
</dbReference>
<organism evidence="1 2">
    <name type="scientific">Rhodopirellula sallentina SM41</name>
    <dbReference type="NCBI Taxonomy" id="1263870"/>
    <lineage>
        <taxon>Bacteria</taxon>
        <taxon>Pseudomonadati</taxon>
        <taxon>Planctomycetota</taxon>
        <taxon>Planctomycetia</taxon>
        <taxon>Pirellulales</taxon>
        <taxon>Pirellulaceae</taxon>
        <taxon>Rhodopirellula</taxon>
    </lineage>
</organism>
<reference evidence="1 2" key="1">
    <citation type="journal article" date="2013" name="Mar. Genomics">
        <title>Expression of sulfatases in Rhodopirellula baltica and the diversity of sulfatases in the genus Rhodopirellula.</title>
        <authorList>
            <person name="Wegner C.E."/>
            <person name="Richter-Heitmann T."/>
            <person name="Klindworth A."/>
            <person name="Klockow C."/>
            <person name="Richter M."/>
            <person name="Achstetter T."/>
            <person name="Glockner F.O."/>
            <person name="Harder J."/>
        </authorList>
    </citation>
    <scope>NUCLEOTIDE SEQUENCE [LARGE SCALE GENOMIC DNA]</scope>
    <source>
        <strain evidence="1 2">SM41</strain>
    </source>
</reference>
<dbReference type="EMBL" id="ANOH01000218">
    <property type="protein sequence ID" value="EMI55405.1"/>
    <property type="molecule type" value="Genomic_DNA"/>
</dbReference>
<keyword evidence="2" id="KW-1185">Reference proteome</keyword>
<dbReference type="AlphaFoldDB" id="M5U1U1"/>
<proteinExistence type="predicted"/>
<name>M5U1U1_9BACT</name>
<protein>
    <submittedName>
        <fullName evidence="1">Uncharacterized protein</fullName>
    </submittedName>
</protein>
<evidence type="ECO:0000313" key="2">
    <source>
        <dbReference type="Proteomes" id="UP000011885"/>
    </source>
</evidence>
<comment type="caution">
    <text evidence="1">The sequence shown here is derived from an EMBL/GenBank/DDBJ whole genome shotgun (WGS) entry which is preliminary data.</text>
</comment>
<sequence>MWWFLPLRVQPQGDFDVVARLVKSLAFSKFHEEIRKRIVCSRCTC</sequence>
<accession>M5U1U1</accession>
<evidence type="ECO:0000313" key="1">
    <source>
        <dbReference type="EMBL" id="EMI55405.1"/>
    </source>
</evidence>
<gene>
    <name evidence="1" type="ORF">RSSM_03217</name>
</gene>